<dbReference type="EMBL" id="DRZC01000017">
    <property type="protein sequence ID" value="HHQ80037.1"/>
    <property type="molecule type" value="Genomic_DNA"/>
</dbReference>
<accession>A0A7J3ZIX5</accession>
<comment type="caution">
    <text evidence="8">The sequence shown here is derived from an EMBL/GenBank/DDBJ whole genome shotgun (WGS) entry which is preliminary data.</text>
</comment>
<keyword evidence="4 7" id="KW-0812">Transmembrane</keyword>
<keyword evidence="2" id="KW-0813">Transport</keyword>
<gene>
    <name evidence="8" type="ORF">ENM78_01020</name>
</gene>
<feature type="transmembrane region" description="Helical" evidence="7">
    <location>
        <begin position="128"/>
        <end position="156"/>
    </location>
</feature>
<evidence type="ECO:0000256" key="4">
    <source>
        <dbReference type="ARBA" id="ARBA00022692"/>
    </source>
</evidence>
<comment type="similarity">
    <text evidence="7">Belongs to the 4-toluene sulfonate uptake permease (TSUP) (TC 2.A.102) family.</text>
</comment>
<dbReference type="AlphaFoldDB" id="A0A7J3ZIX5"/>
<keyword evidence="5 7" id="KW-1133">Transmembrane helix</keyword>
<evidence type="ECO:0000256" key="5">
    <source>
        <dbReference type="ARBA" id="ARBA00022989"/>
    </source>
</evidence>
<evidence type="ECO:0000256" key="7">
    <source>
        <dbReference type="RuleBase" id="RU363041"/>
    </source>
</evidence>
<feature type="transmembrane region" description="Helical" evidence="7">
    <location>
        <begin position="192"/>
        <end position="211"/>
    </location>
</feature>
<keyword evidence="6 7" id="KW-0472">Membrane</keyword>
<dbReference type="InterPro" id="IPR002781">
    <property type="entry name" value="TM_pro_TauE-like"/>
</dbReference>
<proteinExistence type="inferred from homology"/>
<organism evidence="8">
    <name type="scientific">Fervidicoccus fontis</name>
    <dbReference type="NCBI Taxonomy" id="683846"/>
    <lineage>
        <taxon>Archaea</taxon>
        <taxon>Thermoproteota</taxon>
        <taxon>Thermoprotei</taxon>
        <taxon>Fervidicoccales</taxon>
        <taxon>Fervidicoccaceae</taxon>
        <taxon>Fervidicoccus</taxon>
    </lineage>
</organism>
<dbReference type="GO" id="GO:0005886">
    <property type="term" value="C:plasma membrane"/>
    <property type="evidence" value="ECO:0007669"/>
    <property type="project" value="UniProtKB-SubCell"/>
</dbReference>
<evidence type="ECO:0000256" key="1">
    <source>
        <dbReference type="ARBA" id="ARBA00004651"/>
    </source>
</evidence>
<keyword evidence="3 7" id="KW-1003">Cell membrane</keyword>
<evidence type="ECO:0000256" key="2">
    <source>
        <dbReference type="ARBA" id="ARBA00022448"/>
    </source>
</evidence>
<evidence type="ECO:0000313" key="8">
    <source>
        <dbReference type="EMBL" id="HHQ80037.1"/>
    </source>
</evidence>
<dbReference type="PANTHER" id="PTHR30269:SF37">
    <property type="entry name" value="MEMBRANE TRANSPORTER PROTEIN"/>
    <property type="match status" value="1"/>
</dbReference>
<dbReference type="InterPro" id="IPR052017">
    <property type="entry name" value="TSUP"/>
</dbReference>
<evidence type="ECO:0000256" key="6">
    <source>
        <dbReference type="ARBA" id="ARBA00023136"/>
    </source>
</evidence>
<evidence type="ECO:0000256" key="3">
    <source>
        <dbReference type="ARBA" id="ARBA00022475"/>
    </source>
</evidence>
<sequence>MLFEYYSCWEVLVALAVAFFASVARAVSGFGHAAILAPVLSYFLHPKDVVAISNLTKFAVDVSFIVVEKPVLEKGETYAGSLVGVTIGALIFGIISQKALGVTVGVCILALALLFLRGLKFKVRRESLLLAFAGFTSGLMGILTSVSGPQIALALTNQGYPAYYVRKYVMTYMTVADAMVVSGLAFTGQIGTGHIALSVAILPAILLGYWTGRRALKRLRPEALERLILAVVALSSLILVIKSILA</sequence>
<feature type="transmembrane region" description="Helical" evidence="7">
    <location>
        <begin position="100"/>
        <end position="116"/>
    </location>
</feature>
<name>A0A7J3ZIX5_9CREN</name>
<feature type="transmembrane region" description="Helical" evidence="7">
    <location>
        <begin position="223"/>
        <end position="245"/>
    </location>
</feature>
<dbReference type="PANTHER" id="PTHR30269">
    <property type="entry name" value="TRANSMEMBRANE PROTEIN YFCA"/>
    <property type="match status" value="1"/>
</dbReference>
<protein>
    <recommendedName>
        <fullName evidence="7">Probable membrane transporter protein</fullName>
    </recommendedName>
</protein>
<dbReference type="Pfam" id="PF01925">
    <property type="entry name" value="TauE"/>
    <property type="match status" value="1"/>
</dbReference>
<feature type="transmembrane region" description="Helical" evidence="7">
    <location>
        <begin position="78"/>
        <end position="95"/>
    </location>
</feature>
<comment type="subcellular location">
    <subcellularLocation>
        <location evidence="1 7">Cell membrane</location>
        <topology evidence="1 7">Multi-pass membrane protein</topology>
    </subcellularLocation>
</comment>
<reference evidence="8" key="1">
    <citation type="journal article" date="2020" name="mSystems">
        <title>Genome- and Community-Level Interaction Insights into Carbon Utilization and Element Cycling Functions of Hydrothermarchaeota in Hydrothermal Sediment.</title>
        <authorList>
            <person name="Zhou Z."/>
            <person name="Liu Y."/>
            <person name="Xu W."/>
            <person name="Pan J."/>
            <person name="Luo Z.H."/>
            <person name="Li M."/>
        </authorList>
    </citation>
    <scope>NUCLEOTIDE SEQUENCE [LARGE SCALE GENOMIC DNA]</scope>
    <source>
        <strain evidence="8">SpSt-1116</strain>
    </source>
</reference>